<accession>A0A2N3IA69</accession>
<comment type="caution">
    <text evidence="1">The sequence shown here is derived from an EMBL/GenBank/DDBJ whole genome shotgun (WGS) entry which is preliminary data.</text>
</comment>
<gene>
    <name evidence="1" type="ORF">Rain11_2148</name>
</gene>
<dbReference type="RefSeq" id="WP_101359421.1">
    <property type="nucleotide sequence ID" value="NZ_NKXO01000037.1"/>
</dbReference>
<name>A0A2N3IA69_9BACT</name>
<dbReference type="EMBL" id="NKXO01000037">
    <property type="protein sequence ID" value="PKQ67221.1"/>
    <property type="molecule type" value="Genomic_DNA"/>
</dbReference>
<reference evidence="1 2" key="1">
    <citation type="submission" date="2017-06" db="EMBL/GenBank/DDBJ databases">
        <title>Raineya orbicola gen. nov., sp. nov. a slightly thermophilic bacterium of the phylum Bacteroidetes and the description of Raineyaceae fam. nov.</title>
        <authorList>
            <person name="Albuquerque L."/>
            <person name="Polonia A.R.M."/>
            <person name="Barroso C."/>
            <person name="Froufe H.J.C."/>
            <person name="Lage O."/>
            <person name="Lobo-Da-Cunha A."/>
            <person name="Egas C."/>
            <person name="Da Costa M.S."/>
        </authorList>
    </citation>
    <scope>NUCLEOTIDE SEQUENCE [LARGE SCALE GENOMIC DNA]</scope>
    <source>
        <strain evidence="1 2">SPSPC-11</strain>
    </source>
</reference>
<dbReference type="OrthoDB" id="3611744at2"/>
<organism evidence="1 2">
    <name type="scientific">Raineya orbicola</name>
    <dbReference type="NCBI Taxonomy" id="2016530"/>
    <lineage>
        <taxon>Bacteria</taxon>
        <taxon>Pseudomonadati</taxon>
        <taxon>Bacteroidota</taxon>
        <taxon>Cytophagia</taxon>
        <taxon>Cytophagales</taxon>
        <taxon>Raineyaceae</taxon>
        <taxon>Raineya</taxon>
    </lineage>
</organism>
<dbReference type="Pfam" id="PF08889">
    <property type="entry name" value="WbqC"/>
    <property type="match status" value="1"/>
</dbReference>
<dbReference type="InterPro" id="IPR014985">
    <property type="entry name" value="WbqC"/>
</dbReference>
<dbReference type="AlphaFoldDB" id="A0A2N3IA69"/>
<evidence type="ECO:0000313" key="2">
    <source>
        <dbReference type="Proteomes" id="UP000233387"/>
    </source>
</evidence>
<evidence type="ECO:0000313" key="1">
    <source>
        <dbReference type="EMBL" id="PKQ67221.1"/>
    </source>
</evidence>
<proteinExistence type="predicted"/>
<sequence length="240" mass="28480">MCKVIITQSNYIPWKGYFDAINQVDVVVLYDEAQYTKRDWRNRNIIKTPQGTQWLTIPVKVKGNFFQKIQEVEISEKDWAKKHWKTLEYNYKKAKYFEQIASLLEEFYQNTQHLLLSEINIELIRLVCKILSIQTPIYFSKDFPIYQNGKNERLIDICKQLNATEYYTGASAKNYLDENLFQENGIEVRYLDYSGYPKYAQLYGDFIHEVSIVDLLFNEGYNAPNFMKSFSAKRNLEPAF</sequence>
<dbReference type="Proteomes" id="UP000233387">
    <property type="component" value="Unassembled WGS sequence"/>
</dbReference>
<protein>
    <submittedName>
        <fullName evidence="1">WbqC-like protein family</fullName>
    </submittedName>
</protein>
<keyword evidence="2" id="KW-1185">Reference proteome</keyword>